<name>A0A2K3E0E7_CHLRE</name>
<reference evidence="3 4" key="1">
    <citation type="journal article" date="2007" name="Science">
        <title>The Chlamydomonas genome reveals the evolution of key animal and plant functions.</title>
        <authorList>
            <person name="Merchant S.S."/>
            <person name="Prochnik S.E."/>
            <person name="Vallon O."/>
            <person name="Harris E.H."/>
            <person name="Karpowicz S.J."/>
            <person name="Witman G.B."/>
            <person name="Terry A."/>
            <person name="Salamov A."/>
            <person name="Fritz-Laylin L.K."/>
            <person name="Marechal-Drouard L."/>
            <person name="Marshall W.F."/>
            <person name="Qu L.H."/>
            <person name="Nelson D.R."/>
            <person name="Sanderfoot A.A."/>
            <person name="Spalding M.H."/>
            <person name="Kapitonov V.V."/>
            <person name="Ren Q."/>
            <person name="Ferris P."/>
            <person name="Lindquist E."/>
            <person name="Shapiro H."/>
            <person name="Lucas S.M."/>
            <person name="Grimwood J."/>
            <person name="Schmutz J."/>
            <person name="Cardol P."/>
            <person name="Cerutti H."/>
            <person name="Chanfreau G."/>
            <person name="Chen C.L."/>
            <person name="Cognat V."/>
            <person name="Croft M.T."/>
            <person name="Dent R."/>
            <person name="Dutcher S."/>
            <person name="Fernandez E."/>
            <person name="Fukuzawa H."/>
            <person name="Gonzalez-Ballester D."/>
            <person name="Gonzalez-Halphen D."/>
            <person name="Hallmann A."/>
            <person name="Hanikenne M."/>
            <person name="Hippler M."/>
            <person name="Inwood W."/>
            <person name="Jabbari K."/>
            <person name="Kalanon M."/>
            <person name="Kuras R."/>
            <person name="Lefebvre P.A."/>
            <person name="Lemaire S.D."/>
            <person name="Lobanov A.V."/>
            <person name="Lohr M."/>
            <person name="Manuell A."/>
            <person name="Meier I."/>
            <person name="Mets L."/>
            <person name="Mittag M."/>
            <person name="Mittelmeier T."/>
            <person name="Moroney J.V."/>
            <person name="Moseley J."/>
            <person name="Napoli C."/>
            <person name="Nedelcu A.M."/>
            <person name="Niyogi K."/>
            <person name="Novoselov S.V."/>
            <person name="Paulsen I.T."/>
            <person name="Pazour G."/>
            <person name="Purton S."/>
            <person name="Ral J.P."/>
            <person name="Riano-Pachon D.M."/>
            <person name="Riekhof W."/>
            <person name="Rymarquis L."/>
            <person name="Schroda M."/>
            <person name="Stern D."/>
            <person name="Umen J."/>
            <person name="Willows R."/>
            <person name="Wilson N."/>
            <person name="Zimmer S.L."/>
            <person name="Allmer J."/>
            <person name="Balk J."/>
            <person name="Bisova K."/>
            <person name="Chen C.J."/>
            <person name="Elias M."/>
            <person name="Gendler K."/>
            <person name="Hauser C."/>
            <person name="Lamb M.R."/>
            <person name="Ledford H."/>
            <person name="Long J.C."/>
            <person name="Minagawa J."/>
            <person name="Page M.D."/>
            <person name="Pan J."/>
            <person name="Pootakham W."/>
            <person name="Roje S."/>
            <person name="Rose A."/>
            <person name="Stahlberg E."/>
            <person name="Terauchi A.M."/>
            <person name="Yang P."/>
            <person name="Ball S."/>
            <person name="Bowler C."/>
            <person name="Dieckmann C.L."/>
            <person name="Gladyshev V.N."/>
            <person name="Green P."/>
            <person name="Jorgensen R."/>
            <person name="Mayfield S."/>
            <person name="Mueller-Roeber B."/>
            <person name="Rajamani S."/>
            <person name="Sayre R.T."/>
            <person name="Brokstein P."/>
            <person name="Dubchak I."/>
            <person name="Goodstein D."/>
            <person name="Hornick L."/>
            <person name="Huang Y.W."/>
            <person name="Jhaveri J."/>
            <person name="Luo Y."/>
            <person name="Martinez D."/>
            <person name="Ngau W.C."/>
            <person name="Otillar B."/>
            <person name="Poliakov A."/>
            <person name="Porter A."/>
            <person name="Szajkowski L."/>
            <person name="Werner G."/>
            <person name="Zhou K."/>
            <person name="Grigoriev I.V."/>
            <person name="Rokhsar D.S."/>
            <person name="Grossman A.R."/>
        </authorList>
    </citation>
    <scope>NUCLEOTIDE SEQUENCE [LARGE SCALE GENOMIC DNA]</scope>
    <source>
        <strain evidence="4">CC-503</strain>
    </source>
</reference>
<dbReference type="EMBL" id="CM008963">
    <property type="protein sequence ID" value="PNW86227.1"/>
    <property type="molecule type" value="Genomic_DNA"/>
</dbReference>
<dbReference type="CDD" id="cd00229">
    <property type="entry name" value="SGNH_hydrolase"/>
    <property type="match status" value="1"/>
</dbReference>
<gene>
    <name evidence="3" type="ORF">CHLRE_02g078000v5</name>
</gene>
<protein>
    <recommendedName>
        <fullName evidence="5">SGNH hydrolase-type esterase domain-containing protein</fullName>
    </recommendedName>
</protein>
<evidence type="ECO:0000313" key="3">
    <source>
        <dbReference type="EMBL" id="PNW86227.1"/>
    </source>
</evidence>
<evidence type="ECO:0000256" key="2">
    <source>
        <dbReference type="SAM" id="SignalP"/>
    </source>
</evidence>
<dbReference type="PANTHER" id="PTHR34407:SF1">
    <property type="entry name" value="SGNH HYDROLASE-TYPE ESTERASE DOMAIN-CONTAINING PROTEIN"/>
    <property type="match status" value="1"/>
</dbReference>
<dbReference type="InParanoid" id="A0A2K3E0E7"/>
<dbReference type="Gramene" id="PNW86227">
    <property type="protein sequence ID" value="PNW86227"/>
    <property type="gene ID" value="CHLRE_02g078000v5"/>
</dbReference>
<sequence>MLPRGWLICCVLVALPSALRAGHEMGPAFEPDARERTKRRPDLEWNWGHTFTRVTVDNQRVSSVLSHLLRYNFTLPRVQLQRGMVYMGAATRLRRVIHDALSGKPIKVGLVGGSVSWGQGASIRGVNDWFSLVGNYLVRAFPNSNVTTRNGCTPGVPSSYMIMCLELSVDADVDLVLTEYTLNDGHDSNLYDNSIVKGMERLLRRIMALPKQPAVVMMHHMTHNMGTYPPGHPKFYGGWRHFYESTEDAQGALSQYYDVQSLSQRSALYRLSGFKQQEGFLWENFFTDFHSGDLGHAAMADLTVYLIQQAALDLLLHPFGPEDQAVIAEGVPKQTMYTDNEPPYMTMCHVGDTFRNLTLSSEGWEYLNEGRPDKPKWGWVTNKTGSVLTLRLDTDRSAISKSTEPVKVFFQHLRSYENMGQAEFSCTSGCTCDPVTVDAHITMRVSQLYLAELKVTQSKECVVAVKVLDKSSSGGGTKFKVAGVMLAERPGLSTGMRGVSGHNEAFGLSVHTGDVTQVTISKDGRRGGWGAPDRRRRRGSRLLRRT</sequence>
<feature type="chain" id="PRO_5014436542" description="SGNH hydrolase-type esterase domain-containing protein" evidence="2">
    <location>
        <begin position="22"/>
        <end position="546"/>
    </location>
</feature>
<dbReference type="RefSeq" id="XP_042926815.1">
    <property type="nucleotide sequence ID" value="XM_043059181.1"/>
</dbReference>
<dbReference type="Proteomes" id="UP000006906">
    <property type="component" value="Chromosome 2"/>
</dbReference>
<dbReference type="GeneID" id="5727244"/>
<evidence type="ECO:0000313" key="4">
    <source>
        <dbReference type="Proteomes" id="UP000006906"/>
    </source>
</evidence>
<dbReference type="KEGG" id="cre:CHLRE_02g078000v5"/>
<keyword evidence="2" id="KW-0732">Signal</keyword>
<feature type="signal peptide" evidence="2">
    <location>
        <begin position="1"/>
        <end position="21"/>
    </location>
</feature>
<dbReference type="OMA" id="KPKWGWV"/>
<dbReference type="SUPFAM" id="SSF52266">
    <property type="entry name" value="SGNH hydrolase"/>
    <property type="match status" value="1"/>
</dbReference>
<organism evidence="3 4">
    <name type="scientific">Chlamydomonas reinhardtii</name>
    <name type="common">Chlamydomonas smithii</name>
    <dbReference type="NCBI Taxonomy" id="3055"/>
    <lineage>
        <taxon>Eukaryota</taxon>
        <taxon>Viridiplantae</taxon>
        <taxon>Chlorophyta</taxon>
        <taxon>core chlorophytes</taxon>
        <taxon>Chlorophyceae</taxon>
        <taxon>CS clade</taxon>
        <taxon>Chlamydomonadales</taxon>
        <taxon>Chlamydomonadaceae</taxon>
        <taxon>Chlamydomonas</taxon>
    </lineage>
</organism>
<proteinExistence type="predicted"/>
<dbReference type="ExpressionAtlas" id="A0A2K3E0E7">
    <property type="expression patterns" value="baseline"/>
</dbReference>
<feature type="compositionally biased region" description="Basic residues" evidence="1">
    <location>
        <begin position="534"/>
        <end position="546"/>
    </location>
</feature>
<dbReference type="OrthoDB" id="532422at2759"/>
<dbReference type="PaxDb" id="3055-EDP06837"/>
<dbReference type="AlphaFoldDB" id="A0A2K3E0E7"/>
<dbReference type="PANTHER" id="PTHR34407">
    <property type="entry name" value="EXPRESSED PROTEIN"/>
    <property type="match status" value="1"/>
</dbReference>
<evidence type="ECO:0008006" key="5">
    <source>
        <dbReference type="Google" id="ProtNLM"/>
    </source>
</evidence>
<feature type="region of interest" description="Disordered" evidence="1">
    <location>
        <begin position="521"/>
        <end position="546"/>
    </location>
</feature>
<accession>A0A2K3E0E7</accession>
<evidence type="ECO:0000256" key="1">
    <source>
        <dbReference type="SAM" id="MobiDB-lite"/>
    </source>
</evidence>
<keyword evidence="4" id="KW-1185">Reference proteome</keyword>